<dbReference type="GO" id="GO:0047262">
    <property type="term" value="F:polygalacturonate 4-alpha-galacturonosyltransferase activity"/>
    <property type="evidence" value="ECO:0007669"/>
    <property type="project" value="InterPro"/>
</dbReference>
<dbReference type="InterPro" id="IPR002495">
    <property type="entry name" value="Glyco_trans_8"/>
</dbReference>
<evidence type="ECO:0000256" key="1">
    <source>
        <dbReference type="ARBA" id="ARBA00004877"/>
    </source>
</evidence>
<keyword evidence="8" id="KW-1185">Reference proteome</keyword>
<keyword evidence="5" id="KW-0961">Cell wall biogenesis/degradation</keyword>
<accession>A0A5B6U9S1</accession>
<dbReference type="GO" id="GO:0000139">
    <property type="term" value="C:Golgi membrane"/>
    <property type="evidence" value="ECO:0007669"/>
    <property type="project" value="UniProtKB-SubCell"/>
</dbReference>
<dbReference type="OrthoDB" id="411524at2759"/>
<comment type="similarity">
    <text evidence="2 5">Belongs to the glycosyltransferase 8 family.</text>
</comment>
<keyword evidence="5" id="KW-1133">Transmembrane helix</keyword>
<evidence type="ECO:0000256" key="3">
    <source>
        <dbReference type="ARBA" id="ARBA00022676"/>
    </source>
</evidence>
<dbReference type="Pfam" id="PF25557">
    <property type="entry name" value="GAUT_1"/>
    <property type="match status" value="1"/>
</dbReference>
<organism evidence="7 8">
    <name type="scientific">Gossypium australe</name>
    <dbReference type="NCBI Taxonomy" id="47621"/>
    <lineage>
        <taxon>Eukaryota</taxon>
        <taxon>Viridiplantae</taxon>
        <taxon>Streptophyta</taxon>
        <taxon>Embryophyta</taxon>
        <taxon>Tracheophyta</taxon>
        <taxon>Spermatophyta</taxon>
        <taxon>Magnoliopsida</taxon>
        <taxon>eudicotyledons</taxon>
        <taxon>Gunneridae</taxon>
        <taxon>Pentapetalae</taxon>
        <taxon>rosids</taxon>
        <taxon>malvids</taxon>
        <taxon>Malvales</taxon>
        <taxon>Malvaceae</taxon>
        <taxon>Malvoideae</taxon>
        <taxon>Gossypium</taxon>
    </lineage>
</organism>
<keyword evidence="5" id="KW-0812">Transmembrane</keyword>
<dbReference type="EC" id="2.4.1.-" evidence="5"/>
<gene>
    <name evidence="7" type="ORF">EPI10_017721</name>
</gene>
<comment type="pathway">
    <text evidence="1 5">Glycan metabolism; pectin biosynthesis.</text>
</comment>
<dbReference type="Proteomes" id="UP000325315">
    <property type="component" value="Unassembled WGS sequence"/>
</dbReference>
<dbReference type="EMBL" id="SMMG02000012">
    <property type="protein sequence ID" value="KAA3454619.1"/>
    <property type="molecule type" value="Genomic_DNA"/>
</dbReference>
<reference evidence="8" key="1">
    <citation type="journal article" date="2019" name="Plant Biotechnol. J.">
        <title>Genome sequencing of the Australian wild diploid species Gossypium australe highlights disease resistance and delayed gland morphogenesis.</title>
        <authorList>
            <person name="Cai Y."/>
            <person name="Cai X."/>
            <person name="Wang Q."/>
            <person name="Wang P."/>
            <person name="Zhang Y."/>
            <person name="Cai C."/>
            <person name="Xu Y."/>
            <person name="Wang K."/>
            <person name="Zhou Z."/>
            <person name="Wang C."/>
            <person name="Geng S."/>
            <person name="Li B."/>
            <person name="Dong Q."/>
            <person name="Hou Y."/>
            <person name="Wang H."/>
            <person name="Ai P."/>
            <person name="Liu Z."/>
            <person name="Yi F."/>
            <person name="Sun M."/>
            <person name="An G."/>
            <person name="Cheng J."/>
            <person name="Zhang Y."/>
            <person name="Shi Q."/>
            <person name="Xie Y."/>
            <person name="Shi X."/>
            <person name="Chang Y."/>
            <person name="Huang F."/>
            <person name="Chen Y."/>
            <person name="Hong S."/>
            <person name="Mi L."/>
            <person name="Sun Q."/>
            <person name="Zhang L."/>
            <person name="Zhou B."/>
            <person name="Peng R."/>
            <person name="Zhang X."/>
            <person name="Liu F."/>
        </authorList>
    </citation>
    <scope>NUCLEOTIDE SEQUENCE [LARGE SCALE GENOMIC DNA]</scope>
    <source>
        <strain evidence="8">cv. PA1801</strain>
    </source>
</reference>
<keyword evidence="4 7" id="KW-0808">Transferase</keyword>
<evidence type="ECO:0000256" key="4">
    <source>
        <dbReference type="ARBA" id="ARBA00022679"/>
    </source>
</evidence>
<evidence type="ECO:0000313" key="7">
    <source>
        <dbReference type="EMBL" id="KAA3454619.1"/>
    </source>
</evidence>
<dbReference type="UniPathway" id="UPA00845"/>
<dbReference type="InterPro" id="IPR029044">
    <property type="entry name" value="Nucleotide-diphossugar_trans"/>
</dbReference>
<proteinExistence type="inferred from homology"/>
<evidence type="ECO:0000256" key="5">
    <source>
        <dbReference type="RuleBase" id="RU362027"/>
    </source>
</evidence>
<feature type="region of interest" description="Disordered" evidence="6">
    <location>
        <begin position="147"/>
        <end position="169"/>
    </location>
</feature>
<dbReference type="GO" id="GO:0045489">
    <property type="term" value="P:pectin biosynthetic process"/>
    <property type="evidence" value="ECO:0007669"/>
    <property type="project" value="UniProtKB-UniPathway"/>
</dbReference>
<sequence>MKGGGGGGGVGPVKRRWRFLAVGVLFLVVLSMLVPLGFLLGLHNGFQSAGAFFFLFILLDLFFTSHLCFIRFSFALLPVPAGFVPRPHTTTSGDRSNHVDNLVRKLGPTLPKFAHTAVAYDYIHIAFNSSFSLQDILKHYVHEAKNETSSANATRKSQKKKGTPVPPQVVLQPLGKRNISGDGGKAGMKGGIDEGLRLCELQYGSYCIWHEENREDMKDSMVKKLKDQLFVARAYYPSVAKIPAQNMLTRDLRQNIQELERVLSESTTDADLPPESRDSILYHKVASTSLIQKKSERMEATIAKSKSVTTDCHNVDKKLRQIFDLTEDEANFHMKQSAFLYQLAVQTMPKSQHCLSMRLTVEYFRDDSFDQELPVKYSDTTLQHYVIFSTNVIASTVVINSTVMHARDSMNQVFHVLTNGQNYYAMKHWFLGNTFKDAVVEVLNIDPFIPDYYDKTTPSHLNLPTEFRVSFHGINNASAMHSRTQYISIFSHSHYLLPEIFKNLEKVVVLDDDVVVQQDLSTLWSLNMGQKVMGAIQICSVRLGQVRSYLGESSFHKNSCTWMSGLNVIDLARWRKLGISETYWKLVKEQVSKKEGSAALASLLTFQDLIYALDNDWVLSGLGHDYELSTQSIKKAAVLHYNGNMKPWLELGIPKYKVYWRKFLNPENQFLNECNVNP</sequence>
<dbReference type="AlphaFoldDB" id="A0A5B6U9S1"/>
<dbReference type="GO" id="GO:0071555">
    <property type="term" value="P:cell wall organization"/>
    <property type="evidence" value="ECO:0007669"/>
    <property type="project" value="UniProtKB-KW"/>
</dbReference>
<keyword evidence="3 5" id="KW-0328">Glycosyltransferase</keyword>
<dbReference type="SUPFAM" id="SSF53448">
    <property type="entry name" value="Nucleotide-diphospho-sugar transferases"/>
    <property type="match status" value="1"/>
</dbReference>
<dbReference type="PANTHER" id="PTHR32116">
    <property type="entry name" value="GALACTURONOSYLTRANSFERASE 4-RELATED"/>
    <property type="match status" value="1"/>
</dbReference>
<comment type="caution">
    <text evidence="5">Lacks conserved residue(s) required for the propagation of feature annotation.</text>
</comment>
<protein>
    <recommendedName>
        <fullName evidence="5">Hexosyltransferase</fullName>
        <ecNumber evidence="5">2.4.1.-</ecNumber>
    </recommendedName>
</protein>
<dbReference type="Gene3D" id="3.90.550.10">
    <property type="entry name" value="Spore Coat Polysaccharide Biosynthesis Protein SpsA, Chain A"/>
    <property type="match status" value="1"/>
</dbReference>
<comment type="subcellular location">
    <subcellularLocation>
        <location evidence="5">Golgi apparatus membrane</location>
        <topology evidence="5">Single-pass type II membrane protein</topology>
    </subcellularLocation>
</comment>
<evidence type="ECO:0000256" key="2">
    <source>
        <dbReference type="ARBA" id="ARBA00006351"/>
    </source>
</evidence>
<keyword evidence="5" id="KW-0333">Golgi apparatus</keyword>
<comment type="caution">
    <text evidence="7">The sequence shown here is derived from an EMBL/GenBank/DDBJ whole genome shotgun (WGS) entry which is preliminary data.</text>
</comment>
<feature type="transmembrane region" description="Helical" evidence="5">
    <location>
        <begin position="52"/>
        <end position="77"/>
    </location>
</feature>
<evidence type="ECO:0000313" key="8">
    <source>
        <dbReference type="Proteomes" id="UP000325315"/>
    </source>
</evidence>
<evidence type="ECO:0000256" key="6">
    <source>
        <dbReference type="SAM" id="MobiDB-lite"/>
    </source>
</evidence>
<dbReference type="PANTHER" id="PTHR32116:SF12">
    <property type="entry name" value="GALACTURONOSYLTRANSFERASE 7-RELATED"/>
    <property type="match status" value="1"/>
</dbReference>
<dbReference type="Pfam" id="PF01501">
    <property type="entry name" value="Glyco_transf_8"/>
    <property type="match status" value="1"/>
</dbReference>
<feature type="transmembrane region" description="Helical" evidence="5">
    <location>
        <begin position="20"/>
        <end position="40"/>
    </location>
</feature>
<dbReference type="InterPro" id="IPR029993">
    <property type="entry name" value="GAUT"/>
</dbReference>
<name>A0A5B6U9S1_9ROSI</name>
<keyword evidence="5" id="KW-0472">Membrane</keyword>